<proteinExistence type="predicted"/>
<dbReference type="CDD" id="cd00090">
    <property type="entry name" value="HTH_ARSR"/>
    <property type="match status" value="1"/>
</dbReference>
<dbReference type="PANTHER" id="PTHR38600:SF2">
    <property type="entry name" value="SLL0088 PROTEIN"/>
    <property type="match status" value="1"/>
</dbReference>
<evidence type="ECO:0000313" key="2">
    <source>
        <dbReference type="EMBL" id="PZR13257.1"/>
    </source>
</evidence>
<dbReference type="GO" id="GO:0003700">
    <property type="term" value="F:DNA-binding transcription factor activity"/>
    <property type="evidence" value="ECO:0007669"/>
    <property type="project" value="InterPro"/>
</dbReference>
<organism evidence="2 3">
    <name type="scientific">Archangium gephyra</name>
    <dbReference type="NCBI Taxonomy" id="48"/>
    <lineage>
        <taxon>Bacteria</taxon>
        <taxon>Pseudomonadati</taxon>
        <taxon>Myxococcota</taxon>
        <taxon>Myxococcia</taxon>
        <taxon>Myxococcales</taxon>
        <taxon>Cystobacterineae</taxon>
        <taxon>Archangiaceae</taxon>
        <taxon>Archangium</taxon>
    </lineage>
</organism>
<dbReference type="InterPro" id="IPR011991">
    <property type="entry name" value="ArsR-like_HTH"/>
</dbReference>
<accession>A0A2W5THH0</accession>
<dbReference type="Gene3D" id="1.10.10.10">
    <property type="entry name" value="Winged helix-like DNA-binding domain superfamily/Winged helix DNA-binding domain"/>
    <property type="match status" value="1"/>
</dbReference>
<sequence length="111" mass="12789">MVDQRSADLDRAFRALASAPRREILRRTARQRCSISELATHFDMSLPAVSKHVRVLADAGLLSMTLEGRTQWCRLEPRALARAQNTLETLAAHWERRLDALESLLVRRRKR</sequence>
<feature type="domain" description="HTH arsR-type" evidence="1">
    <location>
        <begin position="1"/>
        <end position="98"/>
    </location>
</feature>
<dbReference type="Proteomes" id="UP000249061">
    <property type="component" value="Unassembled WGS sequence"/>
</dbReference>
<dbReference type="PRINTS" id="PR00778">
    <property type="entry name" value="HTHARSR"/>
</dbReference>
<dbReference type="InterPro" id="IPR036390">
    <property type="entry name" value="WH_DNA-bd_sf"/>
</dbReference>
<dbReference type="AlphaFoldDB" id="A0A2W5THH0"/>
<comment type="caution">
    <text evidence="2">The sequence shown here is derived from an EMBL/GenBank/DDBJ whole genome shotgun (WGS) entry which is preliminary data.</text>
</comment>
<evidence type="ECO:0000259" key="1">
    <source>
        <dbReference type="PROSITE" id="PS50987"/>
    </source>
</evidence>
<protein>
    <submittedName>
        <fullName evidence="2">Transcriptional regulator</fullName>
    </submittedName>
</protein>
<dbReference type="Pfam" id="PF12840">
    <property type="entry name" value="HTH_20"/>
    <property type="match status" value="1"/>
</dbReference>
<dbReference type="EMBL" id="QFQP01000010">
    <property type="protein sequence ID" value="PZR13257.1"/>
    <property type="molecule type" value="Genomic_DNA"/>
</dbReference>
<dbReference type="NCBIfam" id="NF033788">
    <property type="entry name" value="HTH_metalloreg"/>
    <property type="match status" value="1"/>
</dbReference>
<dbReference type="SUPFAM" id="SSF46785">
    <property type="entry name" value="Winged helix' DNA-binding domain"/>
    <property type="match status" value="1"/>
</dbReference>
<dbReference type="SMART" id="SM00418">
    <property type="entry name" value="HTH_ARSR"/>
    <property type="match status" value="1"/>
</dbReference>
<reference evidence="2 3" key="1">
    <citation type="submission" date="2017-08" db="EMBL/GenBank/DDBJ databases">
        <title>Infants hospitalized years apart are colonized by the same room-sourced microbial strains.</title>
        <authorList>
            <person name="Brooks B."/>
            <person name="Olm M.R."/>
            <person name="Firek B.A."/>
            <person name="Baker R."/>
            <person name="Thomas B.C."/>
            <person name="Morowitz M.J."/>
            <person name="Banfield J.F."/>
        </authorList>
    </citation>
    <scope>NUCLEOTIDE SEQUENCE [LARGE SCALE GENOMIC DNA]</scope>
    <source>
        <strain evidence="2">S2_003_000_R2_14</strain>
    </source>
</reference>
<gene>
    <name evidence="2" type="ORF">DI536_13300</name>
</gene>
<dbReference type="PANTHER" id="PTHR38600">
    <property type="entry name" value="TRANSCRIPTIONAL REGULATORY PROTEIN"/>
    <property type="match status" value="1"/>
</dbReference>
<dbReference type="PROSITE" id="PS50987">
    <property type="entry name" value="HTH_ARSR_2"/>
    <property type="match status" value="1"/>
</dbReference>
<evidence type="ECO:0000313" key="3">
    <source>
        <dbReference type="Proteomes" id="UP000249061"/>
    </source>
</evidence>
<name>A0A2W5THH0_9BACT</name>
<dbReference type="InterPro" id="IPR036388">
    <property type="entry name" value="WH-like_DNA-bd_sf"/>
</dbReference>
<dbReference type="InterPro" id="IPR001845">
    <property type="entry name" value="HTH_ArsR_DNA-bd_dom"/>
</dbReference>